<reference evidence="1 2" key="1">
    <citation type="submission" date="2019-08" db="EMBL/GenBank/DDBJ databases">
        <authorList>
            <person name="Liang Q."/>
        </authorList>
    </citation>
    <scope>NUCLEOTIDE SEQUENCE [LARGE SCALE GENOMIC DNA]</scope>
    <source>
        <strain evidence="1 2">V1718</strain>
    </source>
</reference>
<gene>
    <name evidence="1" type="ORF">FRD01_09980</name>
</gene>
<dbReference type="OrthoDB" id="5495372at2"/>
<accession>A0A5B8XPS1</accession>
<dbReference type="AlphaFoldDB" id="A0A5B8XPS1"/>
<evidence type="ECO:0000313" key="1">
    <source>
        <dbReference type="EMBL" id="QED27564.1"/>
    </source>
</evidence>
<dbReference type="EMBL" id="CP042467">
    <property type="protein sequence ID" value="QED27564.1"/>
    <property type="molecule type" value="Genomic_DNA"/>
</dbReference>
<evidence type="ECO:0000313" key="2">
    <source>
        <dbReference type="Proteomes" id="UP000321595"/>
    </source>
</evidence>
<dbReference type="KEGG" id="bbae:FRD01_09980"/>
<protein>
    <submittedName>
        <fullName evidence="1">Uncharacterized protein</fullName>
    </submittedName>
</protein>
<dbReference type="RefSeq" id="WP_146959249.1">
    <property type="nucleotide sequence ID" value="NZ_CP042467.1"/>
</dbReference>
<proteinExistence type="predicted"/>
<dbReference type="Proteomes" id="UP000321595">
    <property type="component" value="Chromosome"/>
</dbReference>
<keyword evidence="2" id="KW-1185">Reference proteome</keyword>
<organism evidence="1 2">
    <name type="scientific">Microvenator marinus</name>
    <dbReference type="NCBI Taxonomy" id="2600177"/>
    <lineage>
        <taxon>Bacteria</taxon>
        <taxon>Deltaproteobacteria</taxon>
        <taxon>Bradymonadales</taxon>
        <taxon>Microvenatoraceae</taxon>
        <taxon>Microvenator</taxon>
    </lineage>
</organism>
<name>A0A5B8XPS1_9DELT</name>
<sequence length="310" mass="32247">MKLRLLAACLCLGCIEPPPEQQTNTNNADTNNATVTTNNGTVAAPKQIGDACEANSDCASNLCLTPGTLGMPGGYCYAPCDTDTGCPAGAHCALTDARDNGICVRSCEDTCERPGFGCFDFDLDTKEECWPRGEGPAAVGQACTTTTDCAGGNGAICLDASVGYEGGYCSTRCIGPENCDSGVCLEDFCLANSCDGRQGYEEVNLGMQEACFPSATGTGEVGDVCQSRLDCAGGFQGTCLRLTLEVAFCTLDCTDSDSLCGDDFCGQIPNDPEGRKICIERCNTPEDCVGGLGCVQVTEDVKLCLPPNRD</sequence>